<feature type="compositionally biased region" description="Polar residues" evidence="1">
    <location>
        <begin position="299"/>
        <end position="308"/>
    </location>
</feature>
<evidence type="ECO:0000313" key="3">
    <source>
        <dbReference type="Proteomes" id="UP000244773"/>
    </source>
</evidence>
<evidence type="ECO:0000313" key="2">
    <source>
        <dbReference type="EMBL" id="AUF82602.1"/>
    </source>
</evidence>
<keyword evidence="3" id="KW-1185">Reference proteome</keyword>
<feature type="compositionally biased region" description="Polar residues" evidence="1">
    <location>
        <begin position="319"/>
        <end position="329"/>
    </location>
</feature>
<dbReference type="Proteomes" id="UP000244773">
    <property type="component" value="Segment"/>
</dbReference>
<accession>A0A2P0VNY8</accession>
<reference evidence="2" key="1">
    <citation type="journal article" date="2018" name="Virology">
        <title>A giant virus infecting green algae encodes key fermentation genes.</title>
        <authorList>
            <person name="Schvarcz C.R."/>
            <person name="Steward G.F."/>
        </authorList>
    </citation>
    <scope>NUCLEOTIDE SEQUENCE [LARGE SCALE GENOMIC DNA]</scope>
</reference>
<name>A0A2P0VNY8_9VIRU</name>
<evidence type="ECO:0000256" key="1">
    <source>
        <dbReference type="SAM" id="MobiDB-lite"/>
    </source>
</evidence>
<dbReference type="EMBL" id="KY322437">
    <property type="protein sequence ID" value="AUF82602.1"/>
    <property type="molecule type" value="Genomic_DNA"/>
</dbReference>
<sequence>MPVNQVLLYVSANPTIPETATADVTAEWQYDGIITYNIGTPYALRYFWVKTIDDSSNESTHSLGSYRTQDNTAPVLNGSLAAGTPAESVVVFNYSISDASGQFGQSYVLLTTDNSAKSFSDITGSGQSVASNSTTYQFTGLVHSTTYYGWLAVSDAAGNESVFDGGNITTASDAAPPILTSHTFTATVGAEETSVDIALAINDPTVFTPGASNFDQFTIANQGAFNQTYDMTTTYGVVTGTGGSRTYETNAAYGTYKSTTTDNFVAWSVDNSSWEAFDPSGGFDIDTAIDNDSITVDSSATVESGTSTHDQKGKLIPSEASSDITYTAN</sequence>
<protein>
    <submittedName>
        <fullName evidence="2">Uncharacterized protein</fullName>
    </submittedName>
</protein>
<feature type="region of interest" description="Disordered" evidence="1">
    <location>
        <begin position="299"/>
        <end position="329"/>
    </location>
</feature>
<proteinExistence type="predicted"/>
<gene>
    <name evidence="2" type="ORF">TetV_520</name>
</gene>
<organism evidence="2">
    <name type="scientific">Tetraselmis virus 1</name>
    <dbReference type="NCBI Taxonomy" id="2060617"/>
    <lineage>
        <taxon>Viruses</taxon>
        <taxon>Varidnaviria</taxon>
        <taxon>Bamfordvirae</taxon>
        <taxon>Nucleocytoviricota</taxon>
        <taxon>Megaviricetes</taxon>
        <taxon>Imitervirales</taxon>
        <taxon>Allomimiviridae</taxon>
        <taxon>Oceanusvirus</taxon>
        <taxon>Oceanusvirus kaneohense</taxon>
    </lineage>
</organism>